<sequence length="199" mass="21687">MRHQPVEKTPLPLEQFGACPRYRKPAHPVDLGELTHLARALRPVQFEGAASCVGDVQIRPDTEHGHHLAAGLFQRPEVDSRPVRHAQPDLLGELAPGGQPRIFAAGVFALRDRPSAVVLSRPKRAARMRQKDVDDTGARPIQQHTRAELGHEYGFFRSRRPVPDPSATIPGAQAAAASGAHCDGTRPVRSRDSQHCSPG</sequence>
<gene>
    <name evidence="2" type="ORF">ERS007720_04495</name>
</gene>
<proteinExistence type="predicted"/>
<reference evidence="2 3" key="1">
    <citation type="submission" date="2015-03" db="EMBL/GenBank/DDBJ databases">
        <authorList>
            <consortium name="Pathogen Informatics"/>
        </authorList>
    </citation>
    <scope>NUCLEOTIDE SEQUENCE [LARGE SCALE GENOMIC DNA]</scope>
    <source>
        <strain evidence="2 3">M09401471</strain>
    </source>
</reference>
<name>A0A654ZMU5_MYCTX</name>
<feature type="region of interest" description="Disordered" evidence="1">
    <location>
        <begin position="159"/>
        <end position="199"/>
    </location>
</feature>
<accession>A0A654ZMU5</accession>
<protein>
    <submittedName>
        <fullName evidence="2">Uncharacterized protein</fullName>
    </submittedName>
</protein>
<organism evidence="2 3">
    <name type="scientific">Mycobacterium tuberculosis</name>
    <dbReference type="NCBI Taxonomy" id="1773"/>
    <lineage>
        <taxon>Bacteria</taxon>
        <taxon>Bacillati</taxon>
        <taxon>Actinomycetota</taxon>
        <taxon>Actinomycetes</taxon>
        <taxon>Mycobacteriales</taxon>
        <taxon>Mycobacteriaceae</taxon>
        <taxon>Mycobacterium</taxon>
        <taxon>Mycobacterium tuberculosis complex</taxon>
    </lineage>
</organism>
<dbReference type="Proteomes" id="UP000044938">
    <property type="component" value="Unassembled WGS sequence"/>
</dbReference>
<evidence type="ECO:0000313" key="3">
    <source>
        <dbReference type="Proteomes" id="UP000044938"/>
    </source>
</evidence>
<evidence type="ECO:0000256" key="1">
    <source>
        <dbReference type="SAM" id="MobiDB-lite"/>
    </source>
</evidence>
<evidence type="ECO:0000313" key="2">
    <source>
        <dbReference type="EMBL" id="COX43144.1"/>
    </source>
</evidence>
<dbReference type="EMBL" id="CSAJ01000975">
    <property type="protein sequence ID" value="COX43144.1"/>
    <property type="molecule type" value="Genomic_DNA"/>
</dbReference>
<dbReference type="AlphaFoldDB" id="A0A654ZMU5"/>
<feature type="compositionally biased region" description="Low complexity" evidence="1">
    <location>
        <begin position="165"/>
        <end position="180"/>
    </location>
</feature>
<feature type="compositionally biased region" description="Basic and acidic residues" evidence="1">
    <location>
        <begin position="183"/>
        <end position="199"/>
    </location>
</feature>